<name>A0A0D8FVP2_9ACTN</name>
<evidence type="ECO:0000313" key="2">
    <source>
        <dbReference type="Proteomes" id="UP000032336"/>
    </source>
</evidence>
<dbReference type="STRING" id="1121877.FEAC_07740"/>
<sequence length="264" mass="29341">MIEAEQMETGYESQLDHLDREIATMVKETQTALAAARKAQRASASGNQGELIAAITAVHERLTDLQRMTSELLKSADYDLSSWMESGGYQRELMELAAAAHLPMVESDSRLLCYPSVLQILPGDLAITIDRKRVREVRPSRVVAQLRANSQRRSRFRPEPFLEALASVYDLWIAHRGGRPGSHVKLIHLYSILTLLNGSRAYSKQEFARDVYLLDQSGCIETKDGRILRFAASASTRSGGLLETVAKGGQVKIYSTIAFEDAND</sequence>
<gene>
    <name evidence="1" type="ORF">FEAC_07740</name>
</gene>
<protein>
    <submittedName>
        <fullName evidence="1">Uncharacterized protein</fullName>
    </submittedName>
</protein>
<reference evidence="1 2" key="1">
    <citation type="submission" date="2015-01" db="EMBL/GenBank/DDBJ databases">
        <title>Draft genome of the acidophilic iron oxidizer Ferrimicrobium acidiphilum strain T23.</title>
        <authorList>
            <person name="Poehlein A."/>
            <person name="Eisen S."/>
            <person name="Schloemann M."/>
            <person name="Johnson B.D."/>
            <person name="Daniel R."/>
            <person name="Muehling M."/>
        </authorList>
    </citation>
    <scope>NUCLEOTIDE SEQUENCE [LARGE SCALE GENOMIC DNA]</scope>
    <source>
        <strain evidence="1 2">T23</strain>
    </source>
</reference>
<dbReference type="EMBL" id="JXUW01000005">
    <property type="protein sequence ID" value="KJE77340.1"/>
    <property type="molecule type" value="Genomic_DNA"/>
</dbReference>
<evidence type="ECO:0000313" key="1">
    <source>
        <dbReference type="EMBL" id="KJE77340.1"/>
    </source>
</evidence>
<comment type="caution">
    <text evidence="1">The sequence shown here is derived from an EMBL/GenBank/DDBJ whole genome shotgun (WGS) entry which is preliminary data.</text>
</comment>
<proteinExistence type="predicted"/>
<keyword evidence="2" id="KW-1185">Reference proteome</keyword>
<dbReference type="AlphaFoldDB" id="A0A0D8FVP2"/>
<dbReference type="eggNOG" id="ENOG502Z8BW">
    <property type="taxonomic scope" value="Bacteria"/>
</dbReference>
<dbReference type="Proteomes" id="UP000032336">
    <property type="component" value="Unassembled WGS sequence"/>
</dbReference>
<accession>A0A0D8FVP2</accession>
<organism evidence="1 2">
    <name type="scientific">Ferrimicrobium acidiphilum DSM 19497</name>
    <dbReference type="NCBI Taxonomy" id="1121877"/>
    <lineage>
        <taxon>Bacteria</taxon>
        <taxon>Bacillati</taxon>
        <taxon>Actinomycetota</taxon>
        <taxon>Acidimicrobiia</taxon>
        <taxon>Acidimicrobiales</taxon>
        <taxon>Acidimicrobiaceae</taxon>
        <taxon>Ferrimicrobium</taxon>
    </lineage>
</organism>